<dbReference type="InterPro" id="IPR010736">
    <property type="entry name" value="SHIPPO-rpt"/>
</dbReference>
<dbReference type="EMBL" id="JRES01000065">
    <property type="protein sequence ID" value="KNC34436.1"/>
    <property type="molecule type" value="Genomic_DNA"/>
</dbReference>
<name>A0A0L0CQB8_LUCCU</name>
<dbReference type="AlphaFoldDB" id="A0A0L0CQB8"/>
<evidence type="ECO:0000256" key="1">
    <source>
        <dbReference type="SAM" id="MobiDB-lite"/>
    </source>
</evidence>
<gene>
    <name evidence="2" type="ORF">FF38_03607</name>
</gene>
<proteinExistence type="predicted"/>
<evidence type="ECO:0000313" key="3">
    <source>
        <dbReference type="Proteomes" id="UP000037069"/>
    </source>
</evidence>
<dbReference type="PANTHER" id="PTHR21580:SF61">
    <property type="entry name" value="AT18965P"/>
    <property type="match status" value="1"/>
</dbReference>
<dbReference type="Proteomes" id="UP000037069">
    <property type="component" value="Unassembled WGS sequence"/>
</dbReference>
<evidence type="ECO:0008006" key="4">
    <source>
        <dbReference type="Google" id="ProtNLM"/>
    </source>
</evidence>
<protein>
    <recommendedName>
        <fullName evidence="4">Outer dense fiber protein 3</fullName>
    </recommendedName>
</protein>
<evidence type="ECO:0000313" key="2">
    <source>
        <dbReference type="EMBL" id="KNC34436.1"/>
    </source>
</evidence>
<organism evidence="2 3">
    <name type="scientific">Lucilia cuprina</name>
    <name type="common">Green bottle fly</name>
    <name type="synonym">Australian sheep blowfly</name>
    <dbReference type="NCBI Taxonomy" id="7375"/>
    <lineage>
        <taxon>Eukaryota</taxon>
        <taxon>Metazoa</taxon>
        <taxon>Ecdysozoa</taxon>
        <taxon>Arthropoda</taxon>
        <taxon>Hexapoda</taxon>
        <taxon>Insecta</taxon>
        <taxon>Pterygota</taxon>
        <taxon>Neoptera</taxon>
        <taxon>Endopterygota</taxon>
        <taxon>Diptera</taxon>
        <taxon>Brachycera</taxon>
        <taxon>Muscomorpha</taxon>
        <taxon>Oestroidea</taxon>
        <taxon>Calliphoridae</taxon>
        <taxon>Luciliinae</taxon>
        <taxon>Lucilia</taxon>
    </lineage>
</organism>
<dbReference type="InterPro" id="IPR051291">
    <property type="entry name" value="CIMAP"/>
</dbReference>
<dbReference type="STRING" id="7375.A0A0L0CQB8"/>
<dbReference type="OMA" id="RMETPSY"/>
<keyword evidence="3" id="KW-1185">Reference proteome</keyword>
<dbReference type="Pfam" id="PF07004">
    <property type="entry name" value="SHIPPO-rpt"/>
    <property type="match status" value="6"/>
</dbReference>
<dbReference type="OrthoDB" id="429991at2759"/>
<feature type="region of interest" description="Disordered" evidence="1">
    <location>
        <begin position="48"/>
        <end position="70"/>
    </location>
</feature>
<dbReference type="PANTHER" id="PTHR21580">
    <property type="entry name" value="SHIPPO-1-RELATED"/>
    <property type="match status" value="1"/>
</dbReference>
<comment type="caution">
    <text evidence="2">The sequence shown here is derived from an EMBL/GenBank/DDBJ whole genome shotgun (WGS) entry which is preliminary data.</text>
</comment>
<reference evidence="2 3" key="1">
    <citation type="journal article" date="2015" name="Nat. Commun.">
        <title>Lucilia cuprina genome unlocks parasitic fly biology to underpin future interventions.</title>
        <authorList>
            <person name="Anstead C.A."/>
            <person name="Korhonen P.K."/>
            <person name="Young N.D."/>
            <person name="Hall R.S."/>
            <person name="Jex A.R."/>
            <person name="Murali S.C."/>
            <person name="Hughes D.S."/>
            <person name="Lee S.F."/>
            <person name="Perry T."/>
            <person name="Stroehlein A.J."/>
            <person name="Ansell B.R."/>
            <person name="Breugelmans B."/>
            <person name="Hofmann A."/>
            <person name="Qu J."/>
            <person name="Dugan S."/>
            <person name="Lee S.L."/>
            <person name="Chao H."/>
            <person name="Dinh H."/>
            <person name="Han Y."/>
            <person name="Doddapaneni H.V."/>
            <person name="Worley K.C."/>
            <person name="Muzny D.M."/>
            <person name="Ioannidis P."/>
            <person name="Waterhouse R.M."/>
            <person name="Zdobnov E.M."/>
            <person name="James P.J."/>
            <person name="Bagnall N.H."/>
            <person name="Kotze A.C."/>
            <person name="Gibbs R.A."/>
            <person name="Richards S."/>
            <person name="Batterham P."/>
            <person name="Gasser R.B."/>
        </authorList>
    </citation>
    <scope>NUCLEOTIDE SEQUENCE [LARGE SCALE GENOMIC DNA]</scope>
    <source>
        <strain evidence="2 3">LS</strain>
        <tissue evidence="2">Full body</tissue>
    </source>
</reference>
<dbReference type="GO" id="GO:0005856">
    <property type="term" value="C:cytoskeleton"/>
    <property type="evidence" value="ECO:0007669"/>
    <property type="project" value="TreeGrafter"/>
</dbReference>
<sequence length="292" mass="32025">MVNEKFRSPGPALYDASNISLVKSSSPQYSIGSRTKIRYPNVPAAKAYDRSNYRPGKTAPSYSFGRRYSNRPGPAYSLPPTIGYEKHDQRKQRSPQYTMGGRLKVKNVSITPGPGINTQNLTRYGRVTSKVYSMAARTFVKDTRNIGPGPANYDVSKRPYVNITAPPSYSMGRRDNFRFKNICPGPNAYGIKDGVVKKSAPAYSIGIKTALKDKAGSPGPANYPASNLKVTKSKAPEYSMYPRSKIVDKSIVPGSNAYDRTNYKPGKSSPAYSFGIRHSPKAPPMIVSCDNV</sequence>
<accession>A0A0L0CQB8</accession>